<keyword evidence="1" id="KW-0812">Transmembrane</keyword>
<proteinExistence type="predicted"/>
<dbReference type="Gene3D" id="1.10.3620.10">
    <property type="entry name" value="YdcF like domain"/>
    <property type="match status" value="1"/>
</dbReference>
<evidence type="ECO:0000313" key="4">
    <source>
        <dbReference type="Proteomes" id="UP000037696"/>
    </source>
</evidence>
<protein>
    <recommendedName>
        <fullName evidence="2">DUF218 domain-containing protein</fullName>
    </recommendedName>
</protein>
<comment type="caution">
    <text evidence="3">The sequence shown here is derived from an EMBL/GenBank/DDBJ whole genome shotgun (WGS) entry which is preliminary data.</text>
</comment>
<dbReference type="GO" id="GO:0005886">
    <property type="term" value="C:plasma membrane"/>
    <property type="evidence" value="ECO:0007669"/>
    <property type="project" value="TreeGrafter"/>
</dbReference>
<dbReference type="OrthoDB" id="17725at2759"/>
<organism evidence="3 4">
    <name type="scientific">Penicillium nordicum</name>
    <dbReference type="NCBI Taxonomy" id="229535"/>
    <lineage>
        <taxon>Eukaryota</taxon>
        <taxon>Fungi</taxon>
        <taxon>Dikarya</taxon>
        <taxon>Ascomycota</taxon>
        <taxon>Pezizomycotina</taxon>
        <taxon>Eurotiomycetes</taxon>
        <taxon>Eurotiomycetidae</taxon>
        <taxon>Eurotiales</taxon>
        <taxon>Aspergillaceae</taxon>
        <taxon>Penicillium</taxon>
    </lineage>
</organism>
<evidence type="ECO:0000259" key="2">
    <source>
        <dbReference type="Pfam" id="PF02698"/>
    </source>
</evidence>
<dbReference type="CDD" id="cd06259">
    <property type="entry name" value="YdcF-like"/>
    <property type="match status" value="1"/>
</dbReference>
<evidence type="ECO:0000256" key="1">
    <source>
        <dbReference type="SAM" id="Phobius"/>
    </source>
</evidence>
<sequence length="391" mass="43344">MVLADVGASDQSCVGGCFAAGLSGYAHFEQLMGPYFCLRQEIKSSNVVIRLKGTLLLTTSRSQLEERKTVIALFYKELVILRSLVRSRVRGFFFYLCHVFLRHIINLALLLILLAHDELLRSNTMTANSSMVADINLLSEFLSDNQLPDLSTTSPVGCIVICASAVLHSAEVLFKTLQQRPSLTKALVLCGGIGHSTELLYDAVKSHPVYSRIADEIQGLPEAKVLERILDEFFDRSLIIKEGCQILLEPRSTNCGQNASFSRTVLDEAGFQAPATCIIIQDPTMMLRTKASFEKAYESTQTPVSVISCPVFVPQVQLSRNGAIEYSDMSPPSELWSQSRFLELIMGEIPRLRDDKDGYGPQGRGFIAHVDVPRHIEAAWSRLQVVAQSSR</sequence>
<keyword evidence="1" id="KW-1133">Transmembrane helix</keyword>
<dbReference type="Gene3D" id="3.40.50.620">
    <property type="entry name" value="HUPs"/>
    <property type="match status" value="1"/>
</dbReference>
<keyword evidence="1" id="KW-0472">Membrane</keyword>
<keyword evidence="4" id="KW-1185">Reference proteome</keyword>
<accession>A0A0M8NVB2</accession>
<dbReference type="PANTHER" id="PTHR30336:SF20">
    <property type="entry name" value="DUF218 DOMAIN-CONTAINING PROTEIN"/>
    <property type="match status" value="1"/>
</dbReference>
<feature type="transmembrane region" description="Helical" evidence="1">
    <location>
        <begin position="92"/>
        <end position="115"/>
    </location>
</feature>
<dbReference type="EMBL" id="LHQQ01000276">
    <property type="protein sequence ID" value="KOS38047.1"/>
    <property type="molecule type" value="Genomic_DNA"/>
</dbReference>
<name>A0A0M8NVB2_9EURO</name>
<dbReference type="InterPro" id="IPR014729">
    <property type="entry name" value="Rossmann-like_a/b/a_fold"/>
</dbReference>
<dbReference type="Pfam" id="PF02698">
    <property type="entry name" value="DUF218"/>
    <property type="match status" value="1"/>
</dbReference>
<gene>
    <name evidence="3" type="ORF">ACN38_g11142</name>
</gene>
<dbReference type="PANTHER" id="PTHR30336">
    <property type="entry name" value="INNER MEMBRANE PROTEIN, PROBABLE PERMEASE"/>
    <property type="match status" value="1"/>
</dbReference>
<dbReference type="InterPro" id="IPR051599">
    <property type="entry name" value="Cell_Envelope_Assoc"/>
</dbReference>
<feature type="domain" description="DUF218" evidence="2">
    <location>
        <begin position="218"/>
        <end position="315"/>
    </location>
</feature>
<evidence type="ECO:0000313" key="3">
    <source>
        <dbReference type="EMBL" id="KOS38047.1"/>
    </source>
</evidence>
<dbReference type="InterPro" id="IPR003848">
    <property type="entry name" value="DUF218"/>
</dbReference>
<dbReference type="Proteomes" id="UP000037696">
    <property type="component" value="Unassembled WGS sequence"/>
</dbReference>
<reference evidence="3 4" key="1">
    <citation type="submission" date="2015-08" db="EMBL/GenBank/DDBJ databases">
        <title>Genome sequencing of Penicillium nordicum.</title>
        <authorList>
            <person name="Nguyen H.D."/>
            <person name="Seifert K.A."/>
        </authorList>
    </citation>
    <scope>NUCLEOTIDE SEQUENCE [LARGE SCALE GENOMIC DNA]</scope>
    <source>
        <strain evidence="3 4">DAOMC 185683</strain>
    </source>
</reference>
<dbReference type="AlphaFoldDB" id="A0A0M8NVB2"/>